<dbReference type="InterPro" id="IPR000253">
    <property type="entry name" value="FHA_dom"/>
</dbReference>
<dbReference type="OrthoDB" id="5348546at2759"/>
<feature type="compositionally biased region" description="Polar residues" evidence="1">
    <location>
        <begin position="14"/>
        <end position="27"/>
    </location>
</feature>
<keyword evidence="4" id="KW-1185">Reference proteome</keyword>
<sequence>METITKAAEPWCSSKDNSNNSILSNSPEETKGFTMHSDDLQPTSALHSSIAQPFDSRLVVVGSYKKPVTLGRGGASTIKIGRRNRQISRIHVSIEFNAESQCFQLTILGLNGANIDYVGYNQNAIVVLEDKSFIDVLGDHIEFRVPPRPTEEENNETVPSKASLQDQKSGKDDVKAELDYTVIEHKEENTSVDVLTPKDTKIEKIIKEKDVVIEAKEEQESLSEEKASEESRIPKEQDEMLVIKEKDYSEVIIDALVFSRASSMAVSDIFSRIIKSNPDCAQQPRELWIERIRRVLKEKPFFGEIQRKGKTADGSPKENLYYYNSELDPVEWRRSTYTQVGRSARKCTLKDKQYFWKIPPKLGRHRSSYVPPPTNTLEIKGKRAQQSDDNESNDSKKIKL</sequence>
<feature type="region of interest" description="Disordered" evidence="1">
    <location>
        <begin position="145"/>
        <end position="171"/>
    </location>
</feature>
<feature type="region of interest" description="Disordered" evidence="1">
    <location>
        <begin position="1"/>
        <end position="38"/>
    </location>
</feature>
<feature type="compositionally biased region" description="Basic and acidic residues" evidence="1">
    <location>
        <begin position="28"/>
        <end position="38"/>
    </location>
</feature>
<evidence type="ECO:0000313" key="3">
    <source>
        <dbReference type="EMBL" id="KAG1306927.1"/>
    </source>
</evidence>
<name>A0A9P6X7I3_RHIOR</name>
<dbReference type="Proteomes" id="UP000716291">
    <property type="component" value="Unassembled WGS sequence"/>
</dbReference>
<dbReference type="PROSITE" id="PS50006">
    <property type="entry name" value="FHA_DOMAIN"/>
    <property type="match status" value="1"/>
</dbReference>
<organism evidence="3 4">
    <name type="scientific">Rhizopus oryzae</name>
    <name type="common">Mucormycosis agent</name>
    <name type="synonym">Rhizopus arrhizus var. delemar</name>
    <dbReference type="NCBI Taxonomy" id="64495"/>
    <lineage>
        <taxon>Eukaryota</taxon>
        <taxon>Fungi</taxon>
        <taxon>Fungi incertae sedis</taxon>
        <taxon>Mucoromycota</taxon>
        <taxon>Mucoromycotina</taxon>
        <taxon>Mucoromycetes</taxon>
        <taxon>Mucorales</taxon>
        <taxon>Mucorineae</taxon>
        <taxon>Rhizopodaceae</taxon>
        <taxon>Rhizopus</taxon>
    </lineage>
</organism>
<dbReference type="AlphaFoldDB" id="A0A9P6X7I3"/>
<accession>A0A9P6X7I3</accession>
<dbReference type="Gene3D" id="2.60.200.20">
    <property type="match status" value="1"/>
</dbReference>
<dbReference type="EMBL" id="JAANQT010001038">
    <property type="protein sequence ID" value="KAG1306927.1"/>
    <property type="molecule type" value="Genomic_DNA"/>
</dbReference>
<gene>
    <name evidence="3" type="ORF">G6F64_007207</name>
</gene>
<reference evidence="3" key="1">
    <citation type="journal article" date="2020" name="Microb. Genom.">
        <title>Genetic diversity of clinical and environmental Mucorales isolates obtained from an investigation of mucormycosis cases among solid organ transplant recipients.</title>
        <authorList>
            <person name="Nguyen M.H."/>
            <person name="Kaul D."/>
            <person name="Muto C."/>
            <person name="Cheng S.J."/>
            <person name="Richter R.A."/>
            <person name="Bruno V.M."/>
            <person name="Liu G."/>
            <person name="Beyhan S."/>
            <person name="Sundermann A.J."/>
            <person name="Mounaud S."/>
            <person name="Pasculle A.W."/>
            <person name="Nierman W.C."/>
            <person name="Driscoll E."/>
            <person name="Cumbie R."/>
            <person name="Clancy C.J."/>
            <person name="Dupont C.L."/>
        </authorList>
    </citation>
    <scope>NUCLEOTIDE SEQUENCE</scope>
    <source>
        <strain evidence="3">GL11</strain>
    </source>
</reference>
<feature type="region of interest" description="Disordered" evidence="1">
    <location>
        <begin position="364"/>
        <end position="400"/>
    </location>
</feature>
<feature type="domain" description="FHA" evidence="2">
    <location>
        <begin position="68"/>
        <end position="120"/>
    </location>
</feature>
<evidence type="ECO:0000313" key="4">
    <source>
        <dbReference type="Proteomes" id="UP000716291"/>
    </source>
</evidence>
<evidence type="ECO:0000259" key="2">
    <source>
        <dbReference type="PROSITE" id="PS50006"/>
    </source>
</evidence>
<protein>
    <recommendedName>
        <fullName evidence="2">FHA domain-containing protein</fullName>
    </recommendedName>
</protein>
<dbReference type="InterPro" id="IPR008984">
    <property type="entry name" value="SMAD_FHA_dom_sf"/>
</dbReference>
<dbReference type="SUPFAM" id="SSF49879">
    <property type="entry name" value="SMAD/FHA domain"/>
    <property type="match status" value="1"/>
</dbReference>
<proteinExistence type="predicted"/>
<evidence type="ECO:0000256" key="1">
    <source>
        <dbReference type="SAM" id="MobiDB-lite"/>
    </source>
</evidence>
<comment type="caution">
    <text evidence="3">The sequence shown here is derived from an EMBL/GenBank/DDBJ whole genome shotgun (WGS) entry which is preliminary data.</text>
</comment>